<dbReference type="InterPro" id="IPR043129">
    <property type="entry name" value="ATPase_NBD"/>
</dbReference>
<organism evidence="7 8">
    <name type="scientific">Ancrocorticia populi</name>
    <dbReference type="NCBI Taxonomy" id="2175228"/>
    <lineage>
        <taxon>Bacteria</taxon>
        <taxon>Bacillati</taxon>
        <taxon>Actinomycetota</taxon>
        <taxon>Actinomycetes</taxon>
        <taxon>Actinomycetales</taxon>
        <taxon>Actinomycetaceae</taxon>
        <taxon>Ancrocorticia</taxon>
    </lineage>
</organism>
<evidence type="ECO:0000256" key="1">
    <source>
        <dbReference type="ARBA" id="ARBA00009156"/>
    </source>
</evidence>
<name>A0A2V1K622_9ACTO</name>
<dbReference type="Pfam" id="PF02782">
    <property type="entry name" value="FGGY_C"/>
    <property type="match status" value="1"/>
</dbReference>
<comment type="caution">
    <text evidence="7">The sequence shown here is derived from an EMBL/GenBank/DDBJ whole genome shotgun (WGS) entry which is preliminary data.</text>
</comment>
<evidence type="ECO:0000313" key="8">
    <source>
        <dbReference type="Proteomes" id="UP000245283"/>
    </source>
</evidence>
<dbReference type="Proteomes" id="UP000245283">
    <property type="component" value="Unassembled WGS sequence"/>
</dbReference>
<dbReference type="GO" id="GO:0042732">
    <property type="term" value="P:D-xylose metabolic process"/>
    <property type="evidence" value="ECO:0007669"/>
    <property type="project" value="UniProtKB-KW"/>
</dbReference>
<dbReference type="PANTHER" id="PTHR43095:SF5">
    <property type="entry name" value="XYLULOSE KINASE"/>
    <property type="match status" value="1"/>
</dbReference>
<keyword evidence="8" id="KW-1185">Reference proteome</keyword>
<keyword evidence="2" id="KW-0859">Xylose metabolism</keyword>
<evidence type="ECO:0000256" key="2">
    <source>
        <dbReference type="ARBA" id="ARBA00022629"/>
    </source>
</evidence>
<evidence type="ECO:0000256" key="3">
    <source>
        <dbReference type="ARBA" id="ARBA00022679"/>
    </source>
</evidence>
<evidence type="ECO:0000259" key="6">
    <source>
        <dbReference type="Pfam" id="PF02782"/>
    </source>
</evidence>
<feature type="domain" description="Carbohydrate kinase FGGY N-terminal" evidence="5">
    <location>
        <begin position="21"/>
        <end position="247"/>
    </location>
</feature>
<accession>A0A2V1K622</accession>
<comment type="similarity">
    <text evidence="1">Belongs to the FGGY kinase family.</text>
</comment>
<dbReference type="GO" id="GO:0016301">
    <property type="term" value="F:kinase activity"/>
    <property type="evidence" value="ECO:0007669"/>
    <property type="project" value="UniProtKB-KW"/>
</dbReference>
<dbReference type="InterPro" id="IPR018485">
    <property type="entry name" value="FGGY_C"/>
</dbReference>
<gene>
    <name evidence="7" type="ORF">DD236_11430</name>
</gene>
<dbReference type="InterPro" id="IPR050406">
    <property type="entry name" value="FGGY_Carb_Kinase"/>
</dbReference>
<dbReference type="Pfam" id="PF00370">
    <property type="entry name" value="FGGY_N"/>
    <property type="match status" value="1"/>
</dbReference>
<dbReference type="CDD" id="cd07809">
    <property type="entry name" value="ASKHA_NBD_FGGY_BaXK-like"/>
    <property type="match status" value="1"/>
</dbReference>
<keyword evidence="3" id="KW-0808">Transferase</keyword>
<proteinExistence type="inferred from homology"/>
<dbReference type="Gene3D" id="3.30.420.40">
    <property type="match status" value="2"/>
</dbReference>
<keyword evidence="4" id="KW-0418">Kinase</keyword>
<reference evidence="8" key="1">
    <citation type="submission" date="2018-05" db="EMBL/GenBank/DDBJ databases">
        <authorList>
            <person name="Li Y."/>
        </authorList>
    </citation>
    <scope>NUCLEOTIDE SEQUENCE [LARGE SCALE GENOMIC DNA]</scope>
    <source>
        <strain evidence="8">sk1b4</strain>
    </source>
</reference>
<dbReference type="InterPro" id="IPR018484">
    <property type="entry name" value="FGGY_N"/>
</dbReference>
<keyword evidence="2" id="KW-0119">Carbohydrate metabolism</keyword>
<dbReference type="PANTHER" id="PTHR43095">
    <property type="entry name" value="SUGAR KINASE"/>
    <property type="match status" value="1"/>
</dbReference>
<feature type="domain" description="Carbohydrate kinase FGGY C-terminal" evidence="6">
    <location>
        <begin position="282"/>
        <end position="479"/>
    </location>
</feature>
<evidence type="ECO:0000256" key="4">
    <source>
        <dbReference type="ARBA" id="ARBA00022777"/>
    </source>
</evidence>
<evidence type="ECO:0000259" key="5">
    <source>
        <dbReference type="Pfam" id="PF00370"/>
    </source>
</evidence>
<dbReference type="EMBL" id="QETB01000007">
    <property type="protein sequence ID" value="PWF24422.1"/>
    <property type="molecule type" value="Genomic_DNA"/>
</dbReference>
<dbReference type="AlphaFoldDB" id="A0A2V1K622"/>
<protein>
    <submittedName>
        <fullName evidence="7">ATPase</fullName>
    </submittedName>
</protein>
<dbReference type="OrthoDB" id="9760563at2"/>
<sequence length="538" mass="56703">MKTKGFSMRTNDQSNIIQSSYLGIEFGSTRIKACLTAADGQVLAIGIYDWENKLVDGHWSYSLDDVRAGLAGSYNDLANHVELEYGSRPTGFAGIGVSAMMHGLIALDKQDELLVPFRTWRDTYTGEAAAELTELLQQNMPLRWSTSHLYQGILDGEDYIASLGSFTTLAGWVHFQLTGEKVLGVGDASGMFPIDSATVDYDADRLAKADELFAKKTQIAPLKTLLPRVLKAGENAGHLTEAGARLLDPTGTLKPGVPLCPPEGDAGTGMVATNAVRQRTGNVSAGTSIFSMAVLEHPLSHLHTEIDLVTTPSGDPVAMVHCNNGASELGVWVDMLAEVAEAFGVTLSSKDEAYKTILGQAFKASPDAGGVLAYGFVSGEPVVGAADGRPVVARAPEARLTLPNLVRAQLYSVFAALASGSKILEGEGVAIDFMNGHGGIFKTEGVAQQVLADALETPIRVSDSAGEGGAWGIALLAAYLDAEPGESLPDFLDNKIFAQVSVTTALPNAEGVAGFKDFLERFTAALPIQDTASSVIAP</sequence>
<evidence type="ECO:0000313" key="7">
    <source>
        <dbReference type="EMBL" id="PWF24422.1"/>
    </source>
</evidence>
<dbReference type="SUPFAM" id="SSF53067">
    <property type="entry name" value="Actin-like ATPase domain"/>
    <property type="match status" value="2"/>
</dbReference>